<dbReference type="Gene3D" id="2.60.40.1930">
    <property type="match status" value="1"/>
</dbReference>
<dbReference type="OrthoDB" id="9767116at2"/>
<keyword evidence="4" id="KW-1185">Reference proteome</keyword>
<dbReference type="InterPro" id="IPR051802">
    <property type="entry name" value="YfhM-like"/>
</dbReference>
<sequence>MTDRLGGQCIMKKFILVFLWVIGGICTVFSQGITKNEVVAMRNKTAKPRTALVEADENLKNAIQEENNPLIAKYLLEYVHYQLLISRDSFPSLIRFAEHLRESSTDSVQRAVLSSIEAQMIFDYYENTRGVLENGVLTDVAPDLAKIDEWDRAAFVRKISDLLQSSVKPAEILHKTSTQIYKEALDTDKDWEILTPTMLDFLAYRAIDIYEGLLSNPVLPLILEEPLLKELNMPAADFVNYPYFPEKYQLRHQIIAVYQLLLRFSDPGSPSYLIADLKRLKFLQDNNSGVEYPQKLENLLNVYKDSPYSVEIAIDLLDYYSRIWNTSPETKAYLVKLSDRLISRFPEYPRLDCLKSERDQLTAYSFNLNMGQVLYPGEPHTLSFEYKNIKQLYLTLYRTEGNDSILQFANTLHLSDTLSLADRTGKCVLPALNNGEYFLRFFSEEKADLGKIGFYVSRIYAATLAPTEKETLVILTDSKSGKPLSGIPVKLFRSDSEDSYVNTVKADRLGLVRLGEKDTVMYFKPEMKNDVYYPLQNLRYGYWSGDADTEREMISLFTDRSVYRPGQTLYFSGIDYRVGEKVGTVVPDGRYTVVLSAQGKDIARCTVQGDSFGSFTGSFVLPSDMVNGYCRIRVEGRNESLSVQVSEYKRPTFRILFEPVKDAVSLGQVVSVNGKVISFSGVPVSGADVSYTVQRLANSWWRNKGEQIAQGELFTGEDGEFTLRFVARKSDKDVLKTGTFYRFRIDVNVTSANGETQSQSYWVTVGESPLSVQMEVPEMIDKNAPNPVKFRITNMAGMPVSVKCKYILYSMYGLENPISKHDIISADSLKVRMQVEEKSFVSDNIPALESWKKLPSGIYRLVLQVTDTNGNLVIRNADFALYSMQDKKPPIKTYEWIPEDLYQVSDGESVDVIYGTSIKQAYVLYNLYDGFRLVDSRRVKISDKNYRFPVLYKPEYGDRLKLFVSFIKEGCSYNSVINIHRKKPDMKLSITTSTFRDRTVPGSQESWSFTVKDASGKPVSARFMTEMFDASLNEIMPHDWSFRPVYNPIDYGLFLRDIGGRNIWKSEQISTSCFPLYFGRFVYSTIYRRMTSLTFATQMNTMAKSRPYMSVEDVAAPAVPEDAAGSGNLEQTPVQYRRNFNETAFFYPQLTTNEQGEVSVKFTIPESNTEWQFQALAYTKDLKYGSYKNNVISQKQLMVAPNIPRFVRRGDEVSIATLMQNISDRLMSGGFTFELFDPYTDKVLEQKKQEFILEAGKSKLESMDFTVPEGLDVLGIRVNAVTPGVSDGEQHIIPILPSRTLVTEAEPFVLKGGKEIKNIRMQGLSDDAEENYRMVLEYTANPLWYVVQALPQLNEVSGTDVINITAALYGNTVASVLARNNPEIVSALQTWKVKNETGSSLASPLEKNEELKSVLISETPWALDAQNETERLQSLSGLLDVARAEQLQNKALELLRDLQKPEGGWGWMKKMPVSFLMTVNTLEGLSRLTKLGGIQYDEASKYMQMRAINYLDSCIILDQERRKANKSGVVSKYGKLLYVYVRSSYRDMPLAKALSAHKEIIEYIKREWVSFSLYEKAVAAVSLYRYGFTAEAKEILESLREYSTTTEELGMFWQNNKSSYAYRNSAIQVHTAIMNAFAEIDPNSKSELNEMKRWLIMQKQTQNWGSVPSTIDAVNAILNTGDYMLSASRNTVKITWGKTVLKPEITDGFTGYERYIRQGAEITPDLANVEVSADQKQPSWGALYRQYFADFTQIRNKAVKGFSIDKQFFVEQMSGKEKVYEPLNKVTLKSGDKVNIRLIIRTDRDLEFVHVKDQRPACFEPVDQLSRYECKDGVCYYQETKDAVTNLYFDFLPKGTYVVSYDVWADRPGSYHNGISTIQCLYAPQWVANTKGRMIIVK</sequence>
<dbReference type="InterPro" id="IPR002890">
    <property type="entry name" value="MG2"/>
</dbReference>
<comment type="similarity">
    <text evidence="1">Belongs to the protease inhibitor I39 (alpha-2-macroglobulin) family. Bacterial alpha-2-macroglobulin subfamily.</text>
</comment>
<comment type="caution">
    <text evidence="3">The sequence shown here is derived from an EMBL/GenBank/DDBJ whole genome shotgun (WGS) entry which is preliminary data.</text>
</comment>
<dbReference type="InterPro" id="IPR001599">
    <property type="entry name" value="Macroglobln_a2"/>
</dbReference>
<dbReference type="SMART" id="SM01360">
    <property type="entry name" value="A2M"/>
    <property type="match status" value="1"/>
</dbReference>
<evidence type="ECO:0000259" key="2">
    <source>
        <dbReference type="SMART" id="SM01360"/>
    </source>
</evidence>
<proteinExistence type="inferred from homology"/>
<dbReference type="Pfam" id="PF01835">
    <property type="entry name" value="MG2"/>
    <property type="match status" value="1"/>
</dbReference>
<dbReference type="Gene3D" id="1.50.10.20">
    <property type="match status" value="1"/>
</dbReference>
<dbReference type="InterPro" id="IPR041246">
    <property type="entry name" value="Bact_MG10"/>
</dbReference>
<reference evidence="3 4" key="1">
    <citation type="submission" date="2018-10" db="EMBL/GenBank/DDBJ databases">
        <title>Genomic Encyclopedia of Archaeal and Bacterial Type Strains, Phase II (KMG-II): from individual species to whole genera.</title>
        <authorList>
            <person name="Goeker M."/>
        </authorList>
    </citation>
    <scope>NUCLEOTIDE SEQUENCE [LARGE SCALE GENOMIC DNA]</scope>
    <source>
        <strain evidence="3 4">NSB1</strain>
    </source>
</reference>
<dbReference type="PANTHER" id="PTHR40094">
    <property type="entry name" value="ALPHA-2-MACROGLOBULIN HOMOLOG"/>
    <property type="match status" value="1"/>
</dbReference>
<dbReference type="GO" id="GO:0004866">
    <property type="term" value="F:endopeptidase inhibitor activity"/>
    <property type="evidence" value="ECO:0007669"/>
    <property type="project" value="InterPro"/>
</dbReference>
<dbReference type="Pfam" id="PF00207">
    <property type="entry name" value="A2M"/>
    <property type="match status" value="1"/>
</dbReference>
<evidence type="ECO:0000313" key="4">
    <source>
        <dbReference type="Proteomes" id="UP000269493"/>
    </source>
</evidence>
<dbReference type="Gene3D" id="2.20.130.20">
    <property type="match status" value="1"/>
</dbReference>
<dbReference type="Proteomes" id="UP000269493">
    <property type="component" value="Unassembled WGS sequence"/>
</dbReference>
<dbReference type="PANTHER" id="PTHR40094:SF1">
    <property type="entry name" value="UBIQUITIN DOMAIN-CONTAINING PROTEIN"/>
    <property type="match status" value="1"/>
</dbReference>
<dbReference type="SUPFAM" id="SSF48239">
    <property type="entry name" value="Terpenoid cyclases/Protein prenyltransferases"/>
    <property type="match status" value="1"/>
</dbReference>
<dbReference type="EMBL" id="RBXN01000005">
    <property type="protein sequence ID" value="RKT51458.1"/>
    <property type="molecule type" value="Genomic_DNA"/>
</dbReference>
<gene>
    <name evidence="3" type="ORF">BC742_1732</name>
</gene>
<protein>
    <submittedName>
        <fullName evidence="3">Uncharacterized protein YfaS (Alpha-2-macroglobulin family)</fullName>
    </submittedName>
</protein>
<dbReference type="Pfam" id="PF17973">
    <property type="entry name" value="bMG10"/>
    <property type="match status" value="1"/>
</dbReference>
<evidence type="ECO:0000313" key="3">
    <source>
        <dbReference type="EMBL" id="RKT51458.1"/>
    </source>
</evidence>
<evidence type="ECO:0000256" key="1">
    <source>
        <dbReference type="ARBA" id="ARBA00010556"/>
    </source>
</evidence>
<organism evidence="3 4">
    <name type="scientific">Coprobacter fastidiosus NSB1 = JCM 33896</name>
    <dbReference type="NCBI Taxonomy" id="1349822"/>
    <lineage>
        <taxon>Bacteria</taxon>
        <taxon>Pseudomonadati</taxon>
        <taxon>Bacteroidota</taxon>
        <taxon>Bacteroidia</taxon>
        <taxon>Bacteroidales</taxon>
        <taxon>Barnesiellaceae</taxon>
        <taxon>Coprobacter</taxon>
    </lineage>
</organism>
<dbReference type="InterPro" id="IPR008930">
    <property type="entry name" value="Terpenoid_cyclase/PrenylTrfase"/>
</dbReference>
<name>A0A495VUY0_9BACT</name>
<feature type="domain" description="Alpha-2-macroglobulin" evidence="2">
    <location>
        <begin position="1143"/>
        <end position="1233"/>
    </location>
</feature>
<accession>A0A495VUY0</accession>